<dbReference type="GO" id="GO:0007030">
    <property type="term" value="P:Golgi organization"/>
    <property type="evidence" value="ECO:0007669"/>
    <property type="project" value="InterPro"/>
</dbReference>
<dbReference type="GO" id="GO:0017119">
    <property type="term" value="C:Golgi transport complex"/>
    <property type="evidence" value="ECO:0007669"/>
    <property type="project" value="TreeGrafter"/>
</dbReference>
<dbReference type="AlphaFoldDB" id="A0AAD5ED06"/>
<dbReference type="GeneID" id="75914031"/>
<evidence type="ECO:0000256" key="7">
    <source>
        <dbReference type="ARBA" id="ARBA00023136"/>
    </source>
</evidence>
<evidence type="ECO:0000256" key="6">
    <source>
        <dbReference type="ARBA" id="ARBA00023034"/>
    </source>
</evidence>
<dbReference type="InterPro" id="IPR024603">
    <property type="entry name" value="COG_complex_COG2_C"/>
</dbReference>
<dbReference type="RefSeq" id="XP_051445019.1">
    <property type="nucleotide sequence ID" value="XM_051588686.1"/>
</dbReference>
<dbReference type="PANTHER" id="PTHR12961:SF0">
    <property type="entry name" value="CONSERVED OLIGOMERIC GOLGI COMPLEX SUBUNIT 2"/>
    <property type="match status" value="1"/>
</dbReference>
<dbReference type="Proteomes" id="UP001206595">
    <property type="component" value="Unassembled WGS sequence"/>
</dbReference>
<evidence type="ECO:0000256" key="8">
    <source>
        <dbReference type="ARBA" id="ARBA00031344"/>
    </source>
</evidence>
<dbReference type="GO" id="GO:0006891">
    <property type="term" value="P:intra-Golgi vesicle-mediated transport"/>
    <property type="evidence" value="ECO:0007669"/>
    <property type="project" value="TreeGrafter"/>
</dbReference>
<sequence length="771" mass="87627">MPDQKKKRFVFDFDDTDDDVESATGALEPFGSNGIHRSAFTGSTFNADQYLTSRRHLGLAGLKTELNGHLRQLKSQLVELINRDYADFVNLSTNLKGLDKVMANLQLPIQDMRSDVTSIRQEMQSVIDALESSLQERAQVREQKASLKLLLNIHESVTKVENLLQINQDGKKRQSTLLAINGELEENGDATNNLDKKQIERVAVEYNQMQHLVSRGKALPFVVENEWRITRIKDTLQSHLSTALANALKEMKSIPTDSTVKASLIQCLRTYALLDQTTSAEQVIRRELIAPALSNIINRQALNAQPTEGSGQFNGNPLSSIYNQIIVFATDKLSPLTDIAGRTLKGAHYEILVDCLWVDIVERINKECSSIFAPGIPDVFHKNYVTTIDFVTKFEALLPSRKSLLYLRNHSSYTEFMRRWQLLVYFQLRFKEIAFPVEDRLKINSFDMPIDIQQNGVNLLTTKAISNAIHQCWSEQIYIYTLSHRFWKMTLQLIRRYDLWATNALANTSTETDKSQQGANTPSRPSTPIDNISVDETRNLRQLLVLAHDVDTLVRETKELFENEISLKLPETMRDEPLMKDSLYLSLQTLVNSVQPEVQRKLTVILSRRCIDVAKNVKSITTQYRHTNKRPPTEPSHYVSNILRPYTIVRDQNKTFIASSREHELITLVAEAVTARYTQNIADMLSSMQKVEESLKKLKKNRKGGAMGSSLLVGSSSSEPSMSDEDKIRLQVYLDVKAYGVQLKNAGLDIESFTPYCNLFDIVKQYESLIS</sequence>
<feature type="domain" description="COG complex component COG2 C-terminal" evidence="11">
    <location>
        <begin position="418"/>
        <end position="736"/>
    </location>
</feature>
<gene>
    <name evidence="12" type="ORF">K450DRAFT_238952</name>
</gene>
<dbReference type="GO" id="GO:0015031">
    <property type="term" value="P:protein transport"/>
    <property type="evidence" value="ECO:0007669"/>
    <property type="project" value="UniProtKB-KW"/>
</dbReference>
<evidence type="ECO:0000259" key="10">
    <source>
        <dbReference type="Pfam" id="PF06148"/>
    </source>
</evidence>
<accession>A0AAD5ED06</accession>
<dbReference type="InterPro" id="IPR024602">
    <property type="entry name" value="COG_su2_N"/>
</dbReference>
<reference evidence="12" key="2">
    <citation type="journal article" date="2022" name="Proc. Natl. Acad. Sci. U.S.A.">
        <title>Diploid-dominant life cycles characterize the early evolution of Fungi.</title>
        <authorList>
            <person name="Amses K.R."/>
            <person name="Simmons D.R."/>
            <person name="Longcore J.E."/>
            <person name="Mondo S.J."/>
            <person name="Seto K."/>
            <person name="Jeronimo G.H."/>
            <person name="Bonds A.E."/>
            <person name="Quandt C.A."/>
            <person name="Davis W.J."/>
            <person name="Chang Y."/>
            <person name="Federici B.A."/>
            <person name="Kuo A."/>
            <person name="LaButti K."/>
            <person name="Pangilinan J."/>
            <person name="Andreopoulos W."/>
            <person name="Tritt A."/>
            <person name="Riley R."/>
            <person name="Hundley H."/>
            <person name="Johnson J."/>
            <person name="Lipzen A."/>
            <person name="Barry K."/>
            <person name="Lang B.F."/>
            <person name="Cuomo C.A."/>
            <person name="Buchler N.E."/>
            <person name="Grigoriev I.V."/>
            <person name="Spatafora J.W."/>
            <person name="Stajich J.E."/>
            <person name="James T.Y."/>
        </authorList>
    </citation>
    <scope>NUCLEOTIDE SEQUENCE</scope>
    <source>
        <strain evidence="12">AG</strain>
    </source>
</reference>
<evidence type="ECO:0000313" key="12">
    <source>
        <dbReference type="EMBL" id="KAI8580015.1"/>
    </source>
</evidence>
<keyword evidence="13" id="KW-1185">Reference proteome</keyword>
<evidence type="ECO:0000256" key="1">
    <source>
        <dbReference type="ARBA" id="ARBA00004395"/>
    </source>
</evidence>
<dbReference type="PANTHER" id="PTHR12961">
    <property type="entry name" value="CONSERVED OLIGOMERIC GOLGI COMPLEX COMPONENT 2"/>
    <property type="match status" value="1"/>
</dbReference>
<feature type="region of interest" description="Disordered" evidence="9">
    <location>
        <begin position="699"/>
        <end position="722"/>
    </location>
</feature>
<organism evidence="12 13">
    <name type="scientific">Umbelopsis ramanniana AG</name>
    <dbReference type="NCBI Taxonomy" id="1314678"/>
    <lineage>
        <taxon>Eukaryota</taxon>
        <taxon>Fungi</taxon>
        <taxon>Fungi incertae sedis</taxon>
        <taxon>Mucoromycota</taxon>
        <taxon>Mucoromycotina</taxon>
        <taxon>Umbelopsidomycetes</taxon>
        <taxon>Umbelopsidales</taxon>
        <taxon>Umbelopsidaceae</taxon>
        <taxon>Umbelopsis</taxon>
    </lineage>
</organism>
<protein>
    <recommendedName>
        <fullName evidence="3">Conserved oligomeric Golgi complex subunit 2</fullName>
    </recommendedName>
    <alternativeName>
        <fullName evidence="8">Component of oligomeric Golgi complex 2</fullName>
    </alternativeName>
</protein>
<feature type="compositionally biased region" description="Polar residues" evidence="9">
    <location>
        <begin position="510"/>
        <end position="530"/>
    </location>
</feature>
<name>A0AAD5ED06_UMBRA</name>
<dbReference type="Pfam" id="PF06148">
    <property type="entry name" value="COG2_N"/>
    <property type="match status" value="1"/>
</dbReference>
<dbReference type="InterPro" id="IPR009316">
    <property type="entry name" value="COG2"/>
</dbReference>
<dbReference type="EMBL" id="MU620915">
    <property type="protein sequence ID" value="KAI8580015.1"/>
    <property type="molecule type" value="Genomic_DNA"/>
</dbReference>
<feature type="region of interest" description="Disordered" evidence="9">
    <location>
        <begin position="510"/>
        <end position="532"/>
    </location>
</feature>
<evidence type="ECO:0000313" key="13">
    <source>
        <dbReference type="Proteomes" id="UP001206595"/>
    </source>
</evidence>
<dbReference type="GO" id="GO:0000139">
    <property type="term" value="C:Golgi membrane"/>
    <property type="evidence" value="ECO:0007669"/>
    <property type="project" value="UniProtKB-SubCell"/>
</dbReference>
<keyword evidence="6" id="KW-0333">Golgi apparatus</keyword>
<comment type="subcellular location">
    <subcellularLocation>
        <location evidence="1">Golgi apparatus membrane</location>
        <topology evidence="1">Peripheral membrane protein</topology>
    </subcellularLocation>
</comment>
<evidence type="ECO:0000256" key="3">
    <source>
        <dbReference type="ARBA" id="ARBA00020977"/>
    </source>
</evidence>
<feature type="compositionally biased region" description="Low complexity" evidence="9">
    <location>
        <begin position="708"/>
        <end position="721"/>
    </location>
</feature>
<proteinExistence type="inferred from homology"/>
<evidence type="ECO:0000259" key="11">
    <source>
        <dbReference type="Pfam" id="PF12022"/>
    </source>
</evidence>
<keyword evidence="7" id="KW-0472">Membrane</keyword>
<dbReference type="Pfam" id="PF12022">
    <property type="entry name" value="COG2_C"/>
    <property type="match status" value="1"/>
</dbReference>
<evidence type="ECO:0000256" key="9">
    <source>
        <dbReference type="SAM" id="MobiDB-lite"/>
    </source>
</evidence>
<feature type="domain" description="Conserved oligomeric Golgi complex subunit 2 N-terminal" evidence="10">
    <location>
        <begin position="37"/>
        <end position="105"/>
    </location>
</feature>
<evidence type="ECO:0000256" key="2">
    <source>
        <dbReference type="ARBA" id="ARBA00007603"/>
    </source>
</evidence>
<evidence type="ECO:0000256" key="5">
    <source>
        <dbReference type="ARBA" id="ARBA00022927"/>
    </source>
</evidence>
<comment type="caution">
    <text evidence="12">The sequence shown here is derived from an EMBL/GenBank/DDBJ whole genome shotgun (WGS) entry which is preliminary data.</text>
</comment>
<keyword evidence="5" id="KW-0653">Protein transport</keyword>
<keyword evidence="4" id="KW-0813">Transport</keyword>
<comment type="similarity">
    <text evidence="2">Belongs to the COG2 family.</text>
</comment>
<reference evidence="12" key="1">
    <citation type="submission" date="2021-06" db="EMBL/GenBank/DDBJ databases">
        <authorList>
            <consortium name="DOE Joint Genome Institute"/>
            <person name="Mondo S.J."/>
            <person name="Amses K.R."/>
            <person name="Simmons D.R."/>
            <person name="Longcore J.E."/>
            <person name="Seto K."/>
            <person name="Alves G.H."/>
            <person name="Bonds A.E."/>
            <person name="Quandt C.A."/>
            <person name="Davis W.J."/>
            <person name="Chang Y."/>
            <person name="Letcher P.M."/>
            <person name="Powell M.J."/>
            <person name="Kuo A."/>
            <person name="Labutti K."/>
            <person name="Pangilinan J."/>
            <person name="Andreopoulos W."/>
            <person name="Tritt A."/>
            <person name="Riley R."/>
            <person name="Hundley H."/>
            <person name="Johnson J."/>
            <person name="Lipzen A."/>
            <person name="Barry K."/>
            <person name="Berbee M.L."/>
            <person name="Buchler N.E."/>
            <person name="Grigoriev I.V."/>
            <person name="Spatafora J.W."/>
            <person name="Stajich J.E."/>
            <person name="James T.Y."/>
        </authorList>
    </citation>
    <scope>NUCLEOTIDE SEQUENCE</scope>
    <source>
        <strain evidence="12">AG</strain>
    </source>
</reference>
<evidence type="ECO:0000256" key="4">
    <source>
        <dbReference type="ARBA" id="ARBA00022448"/>
    </source>
</evidence>